<evidence type="ECO:0000256" key="13">
    <source>
        <dbReference type="SAM" id="Phobius"/>
    </source>
</evidence>
<feature type="domain" description="ABC3 transporter permease C-terminal" evidence="14">
    <location>
        <begin position="185"/>
        <end position="302"/>
    </location>
</feature>
<proteinExistence type="inferred from homology"/>
<comment type="subcellular location">
    <subcellularLocation>
        <location evidence="2">Cell membrane</location>
        <topology evidence="2">Multi-pass membrane protein</topology>
    </subcellularLocation>
</comment>
<dbReference type="PANTHER" id="PTHR47755:SF1">
    <property type="entry name" value="CELL DIVISION PROTEIN FTSX"/>
    <property type="match status" value="1"/>
</dbReference>
<sequence length="304" mass="33144">MRLQFILSELGIGLRRNLSMTVSVILVTFVSLTFVGAAGLLQVQVDQMKDDWYDRVEVSIFLCPDQSEQPTCASGEATGEQIEAIGAELAGEALEPYVQDVFFESKDDAYAAFQERFADEWWAEGVTADQLQASYRVALVDPEQYQVISDVFTGRQGVEVVRDQRQVIEPLILVLNRASLVAAGLAAVMLLSAVLLITTTIRLSAMSRRRETGIMRLVGASNLFIQLPFMLEGAIAATIGAALAVAGLWFGVTYLVQDWLAQSVQFVPYIGTDAVWTIAPLLVGVAILLAAISSVVTLSRYTKV</sequence>
<evidence type="ECO:0000256" key="1">
    <source>
        <dbReference type="ARBA" id="ARBA00003552"/>
    </source>
</evidence>
<dbReference type="InterPro" id="IPR040690">
    <property type="entry name" value="FtsX_ECD"/>
</dbReference>
<feature type="transmembrane region" description="Helical" evidence="13">
    <location>
        <begin position="21"/>
        <end position="43"/>
    </location>
</feature>
<feature type="transmembrane region" description="Helical" evidence="13">
    <location>
        <begin position="276"/>
        <end position="298"/>
    </location>
</feature>
<evidence type="ECO:0000256" key="2">
    <source>
        <dbReference type="ARBA" id="ARBA00004651"/>
    </source>
</evidence>
<keyword evidence="17" id="KW-1185">Reference proteome</keyword>
<evidence type="ECO:0000313" key="17">
    <source>
        <dbReference type="Proteomes" id="UP000019753"/>
    </source>
</evidence>
<keyword evidence="6 12" id="KW-1003">Cell membrane</keyword>
<evidence type="ECO:0000313" key="16">
    <source>
        <dbReference type="EMBL" id="EYR63253.1"/>
    </source>
</evidence>
<dbReference type="Gene3D" id="3.30.70.3040">
    <property type="match status" value="1"/>
</dbReference>
<keyword evidence="8 13" id="KW-0812">Transmembrane</keyword>
<dbReference type="RefSeq" id="WP_034226299.1">
    <property type="nucleotide sequence ID" value="NZ_AXCW01000110.1"/>
</dbReference>
<dbReference type="InterPro" id="IPR004513">
    <property type="entry name" value="FtsX"/>
</dbReference>
<dbReference type="InterPro" id="IPR003838">
    <property type="entry name" value="ABC3_permease_C"/>
</dbReference>
<keyword evidence="11 12" id="KW-0131">Cell cycle</keyword>
<evidence type="ECO:0000256" key="8">
    <source>
        <dbReference type="ARBA" id="ARBA00022692"/>
    </source>
</evidence>
<feature type="transmembrane region" description="Helical" evidence="13">
    <location>
        <begin position="223"/>
        <end position="256"/>
    </location>
</feature>
<dbReference type="GO" id="GO:0005886">
    <property type="term" value="C:plasma membrane"/>
    <property type="evidence" value="ECO:0007669"/>
    <property type="project" value="UniProtKB-SubCell"/>
</dbReference>
<dbReference type="NCBIfam" id="NF038346">
    <property type="entry name" value="FtsX_actino"/>
    <property type="match status" value="1"/>
</dbReference>
<protein>
    <recommendedName>
        <fullName evidence="5 12">Cell division protein FtsX</fullName>
    </recommendedName>
</protein>
<gene>
    <name evidence="16" type="ORF">N866_01715</name>
</gene>
<dbReference type="PIRSF" id="PIRSF003097">
    <property type="entry name" value="FtsX"/>
    <property type="match status" value="1"/>
</dbReference>
<feature type="transmembrane region" description="Helical" evidence="13">
    <location>
        <begin position="180"/>
        <end position="203"/>
    </location>
</feature>
<evidence type="ECO:0000256" key="7">
    <source>
        <dbReference type="ARBA" id="ARBA00022618"/>
    </source>
</evidence>
<reference evidence="16 17" key="1">
    <citation type="submission" date="2014-01" db="EMBL/GenBank/DDBJ databases">
        <title>Actinotalea ferrariae CF5-4.</title>
        <authorList>
            <person name="Chen F."/>
            <person name="Li Y."/>
            <person name="Wang G."/>
        </authorList>
    </citation>
    <scope>NUCLEOTIDE SEQUENCE [LARGE SCALE GENOMIC DNA]</scope>
    <source>
        <strain evidence="16 17">CF5-4</strain>
    </source>
</reference>
<evidence type="ECO:0000259" key="15">
    <source>
        <dbReference type="Pfam" id="PF18075"/>
    </source>
</evidence>
<evidence type="ECO:0000256" key="10">
    <source>
        <dbReference type="ARBA" id="ARBA00023136"/>
    </source>
</evidence>
<dbReference type="EMBL" id="AXCW01000110">
    <property type="protein sequence ID" value="EYR63253.1"/>
    <property type="molecule type" value="Genomic_DNA"/>
</dbReference>
<evidence type="ECO:0000256" key="11">
    <source>
        <dbReference type="ARBA" id="ARBA00023306"/>
    </source>
</evidence>
<comment type="similarity">
    <text evidence="3 12">Belongs to the ABC-4 integral membrane protein family. FtsX subfamily.</text>
</comment>
<evidence type="ECO:0000259" key="14">
    <source>
        <dbReference type="Pfam" id="PF02687"/>
    </source>
</evidence>
<dbReference type="Proteomes" id="UP000019753">
    <property type="component" value="Unassembled WGS sequence"/>
</dbReference>
<dbReference type="OrthoDB" id="9812531at2"/>
<keyword evidence="10 12" id="KW-0472">Membrane</keyword>
<evidence type="ECO:0000256" key="9">
    <source>
        <dbReference type="ARBA" id="ARBA00022989"/>
    </source>
</evidence>
<dbReference type="AlphaFoldDB" id="A0A021VQ65"/>
<evidence type="ECO:0000256" key="3">
    <source>
        <dbReference type="ARBA" id="ARBA00007379"/>
    </source>
</evidence>
<dbReference type="Pfam" id="PF02687">
    <property type="entry name" value="FtsX"/>
    <property type="match status" value="1"/>
</dbReference>
<keyword evidence="9 13" id="KW-1133">Transmembrane helix</keyword>
<accession>A0A021VQ65</accession>
<evidence type="ECO:0000256" key="12">
    <source>
        <dbReference type="PIRNR" id="PIRNR003097"/>
    </source>
</evidence>
<dbReference type="InterPro" id="IPR047929">
    <property type="entry name" value="FtsX_actino"/>
</dbReference>
<dbReference type="PANTHER" id="PTHR47755">
    <property type="entry name" value="CELL DIVISION PROTEIN FTSX"/>
    <property type="match status" value="1"/>
</dbReference>
<comment type="subunit">
    <text evidence="4">Forms a membrane-associated complex with FtsE.</text>
</comment>
<evidence type="ECO:0000256" key="6">
    <source>
        <dbReference type="ARBA" id="ARBA00022475"/>
    </source>
</evidence>
<evidence type="ECO:0000256" key="4">
    <source>
        <dbReference type="ARBA" id="ARBA00011160"/>
    </source>
</evidence>
<dbReference type="GO" id="GO:0051301">
    <property type="term" value="P:cell division"/>
    <property type="evidence" value="ECO:0007669"/>
    <property type="project" value="UniProtKB-KW"/>
</dbReference>
<keyword evidence="7 12" id="KW-0132">Cell division</keyword>
<organism evidence="16 17">
    <name type="scientific">Actinotalea ferrariae CF5-4</name>
    <dbReference type="NCBI Taxonomy" id="948458"/>
    <lineage>
        <taxon>Bacteria</taxon>
        <taxon>Bacillati</taxon>
        <taxon>Actinomycetota</taxon>
        <taxon>Actinomycetes</taxon>
        <taxon>Micrococcales</taxon>
        <taxon>Cellulomonadaceae</taxon>
        <taxon>Actinotalea</taxon>
    </lineage>
</organism>
<feature type="domain" description="FtsX extracellular" evidence="15">
    <location>
        <begin position="56"/>
        <end position="161"/>
    </location>
</feature>
<comment type="caution">
    <text evidence="16">The sequence shown here is derived from an EMBL/GenBank/DDBJ whole genome shotgun (WGS) entry which is preliminary data.</text>
</comment>
<comment type="function">
    <text evidence="1">Part of the ABC transporter FtsEX involved in cellular division.</text>
</comment>
<evidence type="ECO:0000256" key="5">
    <source>
        <dbReference type="ARBA" id="ARBA00021907"/>
    </source>
</evidence>
<name>A0A021VQ65_9CELL</name>
<dbReference type="Pfam" id="PF18075">
    <property type="entry name" value="FtsX_ECD"/>
    <property type="match status" value="1"/>
</dbReference>